<proteinExistence type="inferred from homology"/>
<evidence type="ECO:0000256" key="2">
    <source>
        <dbReference type="ARBA" id="ARBA00005019"/>
    </source>
</evidence>
<evidence type="ECO:0000256" key="6">
    <source>
        <dbReference type="ARBA" id="ARBA00022695"/>
    </source>
</evidence>
<evidence type="ECO:0000256" key="4">
    <source>
        <dbReference type="ARBA" id="ARBA00022642"/>
    </source>
</evidence>
<organism evidence="13 14">
    <name type="scientific">Aerolutibacter ruishenii</name>
    <dbReference type="NCBI Taxonomy" id="686800"/>
    <lineage>
        <taxon>Bacteria</taxon>
        <taxon>Pseudomonadati</taxon>
        <taxon>Pseudomonadota</taxon>
        <taxon>Gammaproteobacteria</taxon>
        <taxon>Lysobacterales</taxon>
        <taxon>Lysobacteraceae</taxon>
        <taxon>Aerolutibacter</taxon>
    </lineage>
</organism>
<dbReference type="GO" id="GO:0004515">
    <property type="term" value="F:nicotinate-nucleotide adenylyltransferase activity"/>
    <property type="evidence" value="ECO:0007669"/>
    <property type="project" value="UniProtKB-UniRule"/>
</dbReference>
<feature type="domain" description="Cytidyltransferase-like" evidence="12">
    <location>
        <begin position="7"/>
        <end position="186"/>
    </location>
</feature>
<protein>
    <recommendedName>
        <fullName evidence="11">Probable nicotinate-nucleotide adenylyltransferase</fullName>
        <ecNumber evidence="11">2.7.7.18</ecNumber>
    </recommendedName>
    <alternativeName>
        <fullName evidence="11">Deamido-NAD(+) diphosphorylase</fullName>
    </alternativeName>
    <alternativeName>
        <fullName evidence="11">Deamido-NAD(+) pyrophosphorylase</fullName>
    </alternativeName>
    <alternativeName>
        <fullName evidence="11">Nicotinate mononucleotide adenylyltransferase</fullName>
        <shortName evidence="11">NaMN adenylyltransferase</shortName>
    </alternativeName>
</protein>
<keyword evidence="7 11" id="KW-0547">Nucleotide-binding</keyword>
<dbReference type="PANTHER" id="PTHR39321:SF3">
    <property type="entry name" value="PHOSPHOPANTETHEINE ADENYLYLTRANSFERASE"/>
    <property type="match status" value="1"/>
</dbReference>
<dbReference type="InterPro" id="IPR004821">
    <property type="entry name" value="Cyt_trans-like"/>
</dbReference>
<dbReference type="CDD" id="cd02165">
    <property type="entry name" value="NMNAT"/>
    <property type="match status" value="1"/>
</dbReference>
<comment type="catalytic activity">
    <reaction evidence="10 11">
        <text>nicotinate beta-D-ribonucleotide + ATP + H(+) = deamido-NAD(+) + diphosphate</text>
        <dbReference type="Rhea" id="RHEA:22860"/>
        <dbReference type="ChEBI" id="CHEBI:15378"/>
        <dbReference type="ChEBI" id="CHEBI:30616"/>
        <dbReference type="ChEBI" id="CHEBI:33019"/>
        <dbReference type="ChEBI" id="CHEBI:57502"/>
        <dbReference type="ChEBI" id="CHEBI:58437"/>
        <dbReference type="EC" id="2.7.7.18"/>
    </reaction>
</comment>
<dbReference type="EMBL" id="VLKP01000006">
    <property type="protein sequence ID" value="TWI10616.1"/>
    <property type="molecule type" value="Genomic_DNA"/>
</dbReference>
<evidence type="ECO:0000313" key="14">
    <source>
        <dbReference type="Proteomes" id="UP000316471"/>
    </source>
</evidence>
<dbReference type="SUPFAM" id="SSF52374">
    <property type="entry name" value="Nucleotidylyl transferase"/>
    <property type="match status" value="1"/>
</dbReference>
<dbReference type="OrthoDB" id="5295945at2"/>
<dbReference type="EC" id="2.7.7.18" evidence="11"/>
<dbReference type="PANTHER" id="PTHR39321">
    <property type="entry name" value="NICOTINATE-NUCLEOTIDE ADENYLYLTRANSFERASE-RELATED"/>
    <property type="match status" value="1"/>
</dbReference>
<evidence type="ECO:0000256" key="9">
    <source>
        <dbReference type="ARBA" id="ARBA00023027"/>
    </source>
</evidence>
<evidence type="ECO:0000256" key="8">
    <source>
        <dbReference type="ARBA" id="ARBA00022840"/>
    </source>
</evidence>
<keyword evidence="14" id="KW-1185">Reference proteome</keyword>
<sequence>MDDLLVLYGGTFDPIHNGHLAIAQLVRSTMQASVHLMPSADPPHRSRPGATAAQRARMLDLAVAGEPGLHVDRRELARDSRSYTFETLTGLREGEGERRPVALVIGADSFLGLPTWHRWQALFGLCHFIVAERPGHDLEAPWPPALVSVVEGRLTRDPGMLRLAAAGRILRLRHPLRPESATAIREAIAHGDDIWRGWVPPAVAAYIERHGLYRGEDGVDRDAPPAPL</sequence>
<evidence type="ECO:0000259" key="12">
    <source>
        <dbReference type="Pfam" id="PF01467"/>
    </source>
</evidence>
<evidence type="ECO:0000256" key="7">
    <source>
        <dbReference type="ARBA" id="ARBA00022741"/>
    </source>
</evidence>
<comment type="caution">
    <text evidence="13">The sequence shown here is derived from an EMBL/GenBank/DDBJ whole genome shotgun (WGS) entry which is preliminary data.</text>
</comment>
<evidence type="ECO:0000256" key="5">
    <source>
        <dbReference type="ARBA" id="ARBA00022679"/>
    </source>
</evidence>
<evidence type="ECO:0000256" key="11">
    <source>
        <dbReference type="HAMAP-Rule" id="MF_00244"/>
    </source>
</evidence>
<dbReference type="Pfam" id="PF01467">
    <property type="entry name" value="CTP_transf_like"/>
    <property type="match status" value="1"/>
</dbReference>
<keyword evidence="4 11" id="KW-0662">Pyridine nucleotide biosynthesis</keyword>
<dbReference type="NCBIfam" id="TIGR00482">
    <property type="entry name" value="nicotinate (nicotinamide) nucleotide adenylyltransferase"/>
    <property type="match status" value="1"/>
</dbReference>
<keyword evidence="6 11" id="KW-0548">Nucleotidyltransferase</keyword>
<keyword evidence="5 11" id="KW-0808">Transferase</keyword>
<dbReference type="Gene3D" id="3.40.50.620">
    <property type="entry name" value="HUPs"/>
    <property type="match status" value="1"/>
</dbReference>
<reference evidence="13 14" key="1">
    <citation type="journal article" date="2015" name="Stand. Genomic Sci.">
        <title>Genomic Encyclopedia of Bacterial and Archaeal Type Strains, Phase III: the genomes of soil and plant-associated and newly described type strains.</title>
        <authorList>
            <person name="Whitman W.B."/>
            <person name="Woyke T."/>
            <person name="Klenk H.P."/>
            <person name="Zhou Y."/>
            <person name="Lilburn T.G."/>
            <person name="Beck B.J."/>
            <person name="De Vos P."/>
            <person name="Vandamme P."/>
            <person name="Eisen J.A."/>
            <person name="Garrity G."/>
            <person name="Hugenholtz P."/>
            <person name="Kyrpides N.C."/>
        </authorList>
    </citation>
    <scope>NUCLEOTIDE SEQUENCE [LARGE SCALE GENOMIC DNA]</scope>
    <source>
        <strain evidence="13 14">CGMCC 1.10136</strain>
    </source>
</reference>
<keyword evidence="8 11" id="KW-0067">ATP-binding</keyword>
<evidence type="ECO:0000256" key="1">
    <source>
        <dbReference type="ARBA" id="ARBA00002324"/>
    </source>
</evidence>
<dbReference type="UniPathway" id="UPA00253">
    <property type="reaction ID" value="UER00332"/>
</dbReference>
<dbReference type="NCBIfam" id="NF000839">
    <property type="entry name" value="PRK00071.1-1"/>
    <property type="match status" value="1"/>
</dbReference>
<dbReference type="InterPro" id="IPR014729">
    <property type="entry name" value="Rossmann-like_a/b/a_fold"/>
</dbReference>
<name>A0A562LSN6_9GAMM</name>
<evidence type="ECO:0000256" key="3">
    <source>
        <dbReference type="ARBA" id="ARBA00009014"/>
    </source>
</evidence>
<dbReference type="GO" id="GO:0005524">
    <property type="term" value="F:ATP binding"/>
    <property type="evidence" value="ECO:0007669"/>
    <property type="project" value="UniProtKB-KW"/>
</dbReference>
<dbReference type="AlphaFoldDB" id="A0A562LSN6"/>
<dbReference type="GO" id="GO:0009435">
    <property type="term" value="P:NAD+ biosynthetic process"/>
    <property type="evidence" value="ECO:0007669"/>
    <property type="project" value="UniProtKB-UniRule"/>
</dbReference>
<dbReference type="Proteomes" id="UP000316471">
    <property type="component" value="Unassembled WGS sequence"/>
</dbReference>
<dbReference type="RefSeq" id="WP_144814467.1">
    <property type="nucleotide sequence ID" value="NZ_VLKP01000006.1"/>
</dbReference>
<evidence type="ECO:0000313" key="13">
    <source>
        <dbReference type="EMBL" id="TWI10616.1"/>
    </source>
</evidence>
<accession>A0A562LSN6</accession>
<keyword evidence="9 11" id="KW-0520">NAD</keyword>
<gene>
    <name evidence="11" type="primary">nadD</name>
    <name evidence="13" type="ORF">IP93_01706</name>
</gene>
<comment type="function">
    <text evidence="1 11">Catalyzes the reversible adenylation of nicotinate mononucleotide (NaMN) to nicotinic acid adenine dinucleotide (NaAD).</text>
</comment>
<dbReference type="NCBIfam" id="TIGR00125">
    <property type="entry name" value="cyt_tran_rel"/>
    <property type="match status" value="1"/>
</dbReference>
<comment type="similarity">
    <text evidence="3 11">Belongs to the NadD family.</text>
</comment>
<dbReference type="InterPro" id="IPR005248">
    <property type="entry name" value="NadD/NMNAT"/>
</dbReference>
<dbReference type="HAMAP" id="MF_00244">
    <property type="entry name" value="NaMN_adenylyltr"/>
    <property type="match status" value="1"/>
</dbReference>
<evidence type="ECO:0000256" key="10">
    <source>
        <dbReference type="ARBA" id="ARBA00048721"/>
    </source>
</evidence>
<comment type="pathway">
    <text evidence="2 11">Cofactor biosynthesis; NAD(+) biosynthesis; deamido-NAD(+) from nicotinate D-ribonucleotide: step 1/1.</text>
</comment>